<proteinExistence type="predicted"/>
<sequence>MSFSLDQKLSELITEAKMSKSLYVLLEGKTDITFWDSIMDGNKQDIQFVGVVDLCQ</sequence>
<name>A0AAW8TDM4_9ENTE</name>
<accession>A0AAW8TDM4</accession>
<evidence type="ECO:0000313" key="2">
    <source>
        <dbReference type="Proteomes" id="UP001254770"/>
    </source>
</evidence>
<dbReference type="EMBL" id="JARPXL010000042">
    <property type="protein sequence ID" value="MDT2546724.1"/>
    <property type="molecule type" value="Genomic_DNA"/>
</dbReference>
<evidence type="ECO:0008006" key="3">
    <source>
        <dbReference type="Google" id="ProtNLM"/>
    </source>
</evidence>
<reference evidence="1" key="1">
    <citation type="submission" date="2023-03" db="EMBL/GenBank/DDBJ databases">
        <authorList>
            <person name="Shen W."/>
            <person name="Cai J."/>
        </authorList>
    </citation>
    <scope>NUCLEOTIDE SEQUENCE</scope>
    <source>
        <strain evidence="1">Y15</strain>
    </source>
</reference>
<dbReference type="Proteomes" id="UP001254770">
    <property type="component" value="Unassembled WGS sequence"/>
</dbReference>
<dbReference type="RefSeq" id="WP_311817026.1">
    <property type="nucleotide sequence ID" value="NZ_JARPXG010000042.1"/>
</dbReference>
<protein>
    <recommendedName>
        <fullName evidence="3">DUF4435 domain-containing protein</fullName>
    </recommendedName>
</protein>
<dbReference type="AlphaFoldDB" id="A0AAW8TDM4"/>
<gene>
    <name evidence="1" type="ORF">P7D69_20550</name>
</gene>
<comment type="caution">
    <text evidence="1">The sequence shown here is derived from an EMBL/GenBank/DDBJ whole genome shotgun (WGS) entry which is preliminary data.</text>
</comment>
<organism evidence="1 2">
    <name type="scientific">Enterococcus raffinosus</name>
    <dbReference type="NCBI Taxonomy" id="71452"/>
    <lineage>
        <taxon>Bacteria</taxon>
        <taxon>Bacillati</taxon>
        <taxon>Bacillota</taxon>
        <taxon>Bacilli</taxon>
        <taxon>Lactobacillales</taxon>
        <taxon>Enterococcaceae</taxon>
        <taxon>Enterococcus</taxon>
    </lineage>
</organism>
<evidence type="ECO:0000313" key="1">
    <source>
        <dbReference type="EMBL" id="MDT2546724.1"/>
    </source>
</evidence>